<dbReference type="InterPro" id="IPR008619">
    <property type="entry name" value="Filamentous_hemagglutn_rpt"/>
</dbReference>
<dbReference type="Proteomes" id="UP000283389">
    <property type="component" value="Unassembled WGS sequence"/>
</dbReference>
<proteinExistence type="predicted"/>
<dbReference type="InterPro" id="IPR025157">
    <property type="entry name" value="Hemagglutinin_rpt"/>
</dbReference>
<dbReference type="NCBIfam" id="TIGR01901">
    <property type="entry name" value="adhes_NPXG"/>
    <property type="match status" value="1"/>
</dbReference>
<evidence type="ECO:0000256" key="1">
    <source>
        <dbReference type="SAM" id="MobiDB-lite"/>
    </source>
</evidence>
<dbReference type="Pfam" id="PF05860">
    <property type="entry name" value="TPS"/>
    <property type="match status" value="1"/>
</dbReference>
<comment type="caution">
    <text evidence="3">The sequence shown here is derived from an EMBL/GenBank/DDBJ whole genome shotgun (WGS) entry which is preliminary data.</text>
</comment>
<dbReference type="NCBIfam" id="TIGR01731">
    <property type="entry name" value="fil_hemag_20aa"/>
    <property type="match status" value="79"/>
</dbReference>
<evidence type="ECO:0000313" key="4">
    <source>
        <dbReference type="Proteomes" id="UP000283389"/>
    </source>
</evidence>
<evidence type="ECO:0000259" key="2">
    <source>
        <dbReference type="SMART" id="SM00912"/>
    </source>
</evidence>
<dbReference type="InterPro" id="IPR012334">
    <property type="entry name" value="Pectin_lyas_fold"/>
</dbReference>
<dbReference type="InterPro" id="IPR011050">
    <property type="entry name" value="Pectin_lyase_fold/virulence"/>
</dbReference>
<dbReference type="RefSeq" id="WP_123474403.1">
    <property type="nucleotide sequence ID" value="NZ_MOAZ01000003.1"/>
</dbReference>
<dbReference type="InterPro" id="IPR010069">
    <property type="entry name" value="CdiA_FHA1_rpt"/>
</dbReference>
<dbReference type="InterPro" id="IPR008638">
    <property type="entry name" value="FhaB/CdiA-like_TPS"/>
</dbReference>
<feature type="region of interest" description="Disordered" evidence="1">
    <location>
        <begin position="3674"/>
        <end position="3693"/>
    </location>
</feature>
<accession>A0A423FEU5</accession>
<reference evidence="3 4" key="1">
    <citation type="submission" date="2016-10" db="EMBL/GenBank/DDBJ databases">
        <title>Comparative genome analysis of multiple Pseudomonas spp. focuses on biocontrol and plant growth promoting traits.</title>
        <authorList>
            <person name="Tao X.-Y."/>
            <person name="Taylor C.G."/>
        </authorList>
    </citation>
    <scope>NUCLEOTIDE SEQUENCE [LARGE SCALE GENOMIC DNA]</scope>
    <source>
        <strain evidence="3 4">36C8</strain>
    </source>
</reference>
<feature type="domain" description="Filamentous haemagglutinin FhaB/tRNA nuclease CdiA-like TPS" evidence="2">
    <location>
        <begin position="64"/>
        <end position="185"/>
    </location>
</feature>
<dbReference type="SUPFAM" id="SSF51126">
    <property type="entry name" value="Pectin lyase-like"/>
    <property type="match status" value="1"/>
</dbReference>
<dbReference type="GO" id="GO:0003824">
    <property type="term" value="F:catalytic activity"/>
    <property type="evidence" value="ECO:0007669"/>
    <property type="project" value="UniProtKB-ARBA"/>
</dbReference>
<dbReference type="Pfam" id="PF05594">
    <property type="entry name" value="Fil_haemagg"/>
    <property type="match status" value="35"/>
</dbReference>
<name>A0A423FEU5_9PSED</name>
<gene>
    <name evidence="3" type="ORF">BK649_03650</name>
</gene>
<dbReference type="EMBL" id="MOAZ01000003">
    <property type="protein sequence ID" value="ROM56063.1"/>
    <property type="molecule type" value="Genomic_DNA"/>
</dbReference>
<protein>
    <recommendedName>
        <fullName evidence="2">Filamentous haemagglutinin FhaB/tRNA nuclease CdiA-like TPS domain-containing protein</fullName>
    </recommendedName>
</protein>
<evidence type="ECO:0000313" key="3">
    <source>
        <dbReference type="EMBL" id="ROM56063.1"/>
    </source>
</evidence>
<dbReference type="Pfam" id="PF13332">
    <property type="entry name" value="Fil_haemagg_2"/>
    <property type="match status" value="4"/>
</dbReference>
<feature type="region of interest" description="Disordered" evidence="1">
    <location>
        <begin position="4284"/>
        <end position="4306"/>
    </location>
</feature>
<sequence>MDVRQFAYLARQPSAAVKNRSTFLGLPKRGLALVLANAMFWQPLLAQADGIAVSGPGTTLGQAGNGVPIVNIAAPNANGLSHNQFHDYNVGANGVILNNATDRTQSTQLGGIIVGNPNFHGSAASVILNEVNGGSPSQLRGYTEVAGQSAHVIVANPYGISCNGCGFINTPQATLTTGKAVIENGQISRYQVDKGNVSIEGTGLNASNVDQFEIITRATTINAQIQAKKLTIVAGRNDVDARTLNATARAADGSKAPDLAIDSSALGGMYVGAVKLVGTEAGVGVKLSGDMVAGGDIQIDAAGNVVMGQTSAGTAVAVKAASVEAKGAVYAGTDLSVSTQGALTNQQTLAAKDSITLDAAGRLTNNGIIEAGVNADSTRNAQGDVRLKAHSIDNTGKTVIASRDLTINTGELANQGGTLSAQRAAQLTATQLDNQNQGRILSAGNLRINADQLLNSQRGLVTSTGNLTAGIGQLINRSGELSSQAQVTLQLVALDNVAGLVSAGQSLSLNASGLINNQGGRIAARQTVQINSGALDNSQKGSLTSQDSLTLNLNQGHWDNRNGQINASGQLTLDNLNTVDNRQGEISSTRSFLLAANHLDNGAGKVLSDQDLTLRIAGAMNNALGLVSASNLDINAANLNNQGGKLSARNRLTANTAGLLDNRSGELLATDLASTTGELNNDRGRLQGDRALVLNSSVVSNQRGTLAAGATATLNASRLDNSAGTLTSDGALVAAITGQLLNQTGLFAAKGDARLNLGRLDNQQGTLAAHNLTVQSSGPLNNQRGTLRGDGAFNLNAGQVDNSEGGRISAGQMLNAGVSGLDQHNDGRFFGQGDVRLNLNNGHLNNQGGTISAPGQLLLSNLASVDNQGGEISSTQAFTLAADTLNNHHAKLLSEQGLTVRIAHALDNTQGLISAKTLDVRAASLANQGGTLSAGDGLIAQIDGALDNRSGKLLARTASVNSTSLDNREGLLQGDAMLSLNSVGLIDNRQGTLFAGQAMDITATRLDNSGGKLTSDGRLTALISAHLLNQAGLFSATGPLRVSTASLDNSAKGNIHSQAGVDLDLNHGHLNNQGGLIHAPGALLLSNLSSVDNQGGEISSAQALVFTAGSLDNRGGKLLSEQGLVVRVANALDNTKGLVAATGLDLHANSLVNAEGKLKVRDDLTLSVDTALDNRHGEIIGATTTLSSMSLDNSQGLLQGDRLLDVTTRGIAINRGGRFVSGQQADLAMGQFDNRGGSVTAAGPMQVSGTQLDNREGGLLNARQSLVMKVDRLNNQGGEVSSLSDLSFNGRQFDNSLNGRLLANGALSLELDQLNNQQGTVRSDKRLTLQTATLNNDGGRLSSGAALNLTANGVLSNRNGELLSAMALTVSSASIDNSGGKIIGDGAVRITTGALNNQSGGRLTSADLLELTAGQVDNRFDGHIASNKALTASLTGLDQRNGGQLYSTRDLSLDMNLGALNNAGGLIHAPGQLLLKNLASVANQHGEISSERSFVLAAQSLDNSDGHVLSDQALTLKVDQALINLKGVIAAAGLTAQAERLDNTSGVFSSSKDLALTLGADLLNDDGEVSSSGATVVNAMTLNNRNDGHVMGDISLDLTTTGALSNQGGTLGAGQRLNVTAASLDNSQSGSLATDGSLTVKVDGLLDNQAKGALLAKGVMDIQAGSVDNRAGRLSGQNLLTLRSNSLDNRGGAVRANQGLNLRVGQLDNREGVLNSKQALALAGQSLNNQNGLTSAMGPVRLTLDTVENAKGRIASQDDLDATVGVLNQQGGQWVAQGNLSLNADTLDNQNGGLLAATKVLKLKVGSTDNRSGEISSQQNIEFSGTRLNNSGGKLLAGTGLELAMAEVINQAKGLIFAQDARLTGTAVDNTDGTVGAQRALALQLKAGLDNTGGKLTSEGSMELAGQRIDNTRGKISSAGPLTLASAAALINQGGTVESGQNLTVTSTSLENTNGLLKSQGLATVNTGLFTNGIDGRVISADKLDLSATQLNNSGHIGSVGAMNASLTGLTQWGGAELVSTTQLNLDLHNGELVNAGVINAPLLTLDNLATINNQHGEISSQNAFTLVAKNLDNSNGKLISNQALTLRVDQLLANLKGHINAASLDARSTRLDNTEGLLSGRGDVTLSASELIDNQRGSVIADGALLLTSAALDNRNGEIAGKALATINASKLDNQNGKLISTDALNLSGANLDNRNGLVGATKALKLDVATVDNRTGELTSNADVSVIGQQLNNSDKGMVFAGGTLNLAVDQLINRTLGELNGQRLILTGTSLDNNGGKLLSQESLKLDLAGDFDNSQGVLGSEDALAVKARSLNNSKGSLSSANGLSVAVTDSLDNSEGKLVTDGGLTLQSANLGNQQGIISGKGPVAITTGELNNQTGRLNSGDTLALTTAQLNNGGSIGSAKALTASVTGLDQQGGKLFSNAGLSLDLNNGQLNNRGGLINAIGPLALNNLNSVNNQDGEISSAQAFTLAAQSLDNSNGKLLSNQALTLRVNQALANLKGLIGAASLDAHAGSVDNRGGTLNSRSDLQLTSDGLLNNQDQGLISAKQFLNLNAASLHTGNGGEVSAKGVLTANLNALALAGGRVVGEQGMTLDLNNSDLDNRNGLLLTNGPLTLKNLRDLNNQGGEISSQQSFALTARNLDNSAGKLISSQVLTVNASTMNNTARGLLSGWQGLNVRGDNLDNRDNGTLSSRSGAIDVRLSGALQNNNEGALVSQGRLGVSAASLDNSGKGVLSSGDGQTLTVAGALTNVDGGLIESGTTLDLQAATLTNQSTINAQQAMTVTGTDLNNNGGTLATNGRLTLNLLGTLNNSGGSIASSGPLLLQRAMQVNNDAKGKIISQSLLTLFSGGLNNSGSGTLAGKDRVAITSTGIVQNNSDGLIYSQDADVQLTAVGLNNAKGKVQGQTGLGLNISGDLNNQGGTLQAHSLDLNANRLDNQSGFIAAQTGDAVVNANYFANANGGVYATGLMRVSGVQLDNSAGQIAGRAVELSASGALINRSGVIESDNTLSVTGGSVDNQGGQLRALGRSGKTNFQLGGAFDNRNGRLETSNADLTLNAGGFLNQGGSLLHGGTGTFDIATANLINAGGNLVTRGGLTLAADSWTNSSVIQAGRLTVNVNTLNQTASGQLLASDSLTGNGGNWNNDGLIASDGTANLTLAGSYGGNGRYSSLGNLGLSAAQITVNETASVAGGGASQLTTGSQLLNRGRLTSSGDLRINAGSIVNTGTLGASQNLVLTAQSLLNDHAASGIGARGFLFSGQDSTFNLGSLTNNYSDIYSLGNLTVAGVAGGTLAQSVHNVSASIESMGDLRIAANDVVNEREKFKLNQQLTSVGVGIRCTQHCSGGWSDRRPAVTLSRTVSSVLEIDSPSATLSAGRNMVVTGQNFTNRYSVVSAANDLSITGENILNQAATGGSGSQSQEYSGITKISKGQYNQMVAAVQAYNRAHPQGSPVDEAAFAALMARFSPSLFPGINQPIAVQGGTQVVAPAIIQAGGNAALTASKSINNINVIKTALAVGGRSLDTGVGANKTQVVVLNAQLPPDLAQQQVNPLTLPGFGLPSGQNGLFRLSGQSGTTGQAGTVNQNWTLGSASLDPSQRQQALPSTHGRVIQVGEAAQVATSTRQVAVAAREAGLLNAVASAIDTGGVGSADVQTRLPGRTNGADITRVDGIDARDPAGVSQPAVDGSRPGIDLPAVTPGDRVVHTSPDGTLPDLSVPGLSTIARSTDVTAIAAPETQLPGLTPAAQDVLAGGHVQPPAVSQPTALAGQTISRVQGLPDSRAVSQPHKYLIETNPVLTDLKQFMSSDYLLQGLGYNPDESWKRLGDGLYEQRLVQQAVQARTGQRFIDGQTTDEKLFKYLMDNAISSKQQLNLSMGVSLTSQQVAALTHDIVWLEEHEVNGEKVLVPVLYLAQANNRLAPTGALIAGNDLNLIAGENLVNSGILRATNNLSAKAANDVTNSGLIEAGNRLDLLAGNNIVNKAGGIIKGRDVTLTAINGDVINERSVTSWDDKGAGYSQHRDYVDSAARVEAANDLSIKAGRDFSNQGAVLQSGRDTTIQAGRDLSFGSAEQVTGYTGGRISNSTVTQHGSSVTVGRDLKAVAGRDLTAIASQIEAKRDVAMSATGDLSLISAADEQHSAYNSKKLKTREDHVSQVSTTVKAGRDVSLSAGQDLAVTASRVSAGDEAYLFAGNDLTLNTAEDSDYSYYSKTKKGSWGKKSTKMSESESDVAISSSIDAGKKVVVSAAQDINLEGAKINSGGELLASAGHDINLEAAQNYSSQASASSKKGMFSSKSRSQSSSQTTLNSTELVAESIKLQADNDISLEAAALRAEGAIKLNAGNDVEIGTAQVQQTSSQSKQSSKVGLSLTVGMSATQKGQQAQQSASQSIGSDISADSLQITSGRDTAVRGSTLVTDHDLRIDTGRNLEVVSAENSESASSKANSKKVGEVGSWWQSATGVVKTKKTEQSDTTRQTGSQIASLGGDVGLSAGEQYTQIASQVVAPKGDIDIKAKHVDIVAGFDTLKASNTASTSRTAIGGTVSVPMVDALRSLQGTVESAQQTSDGRMLALSAVNAAMSANAAIEGGQALMNQNLTGVKISVNLSDSRSHSASEQSGRNVVGSSVVAGGDVNITAKGAGADSNLNVVGSRIDAGGDANLKADGKINLLAAQNTAHQESTNNNSGWSAGIGFSFGGQQNGFTLDLAANKGRGMSDGDDVTQTNTSVKAGQTVRLDSAGDTNLKGAVVTGQQVQAKVGGDLNIESLQDTSTYRSEQLSANVGVSICIPPFCMGMSSVSGGIGQQKMHSDYASVSDQSGIKARDGGFQIEVKGNTDLKGAIIASTDKAVADGKNTLTTGTLTTSDIKNKADYDATSINLSGGYSAGGKVGRDANGNVDATKTGTPVADKGGFGVNAPVALYAGDSSSSKTLSGISGAAVTVTDSAKQQALTGQTAEQAVAAINTDVSSDRDGSNKLKPIFDAKEIQVGFEITGKFVQNVAAYLETRAREADTLRSDAEKEYAKSRDPEVDPNVQAVHRQKYLDLNKQANAVAADWGAGGTYRQIATALVAGASGNVTGGGAQFAQNMVVNYVQQQGSDYIGKLVIKGMKEGSPEHASLHAILGCAGAAASSQSCSAGALGGSASSLLAGLFNETSPNETSEEREAKRNIIASMVTGIAAMSNPNGAATATNAAVANVDNNWLATQQIVQMIKEVAEAKTFDDKMKVTGKWLSISGNQDLATASALFNSFKDSMAGAGVDALNSAVGVLRDPIASIDAMNEFILSVEGEKLFGAAAAGFKSQITQLRDALVVGGDDNAEKLGKQLGEAVALYAQVVATGGSGGAAQGASTLSKAGVDVSINGFKEIAATTKAAGGVEGKLAKFERVVPEPNAPRPIEVPNHVPVGGPQYVKSATIQANTTVELSESVTLKSGKVIPKGSIVTVSDDTMKVVYADGTSELASYSKVSTAPLGLPNASQIEKAATQARQDLLDEINKISSKTQASKQATMVGAYDPVTGKTAIGSSNGAIAADMLHPNTVKYIEDKLGVKIGEFTDFCKNKAGACAEVSAADSLVRQGVDPSGIKFTDAVRPRDVWGKDRIPDAAIIPTCTNCSVTWPRGDL</sequence>
<dbReference type="SMART" id="SM00912">
    <property type="entry name" value="Haemagg_act"/>
    <property type="match status" value="1"/>
</dbReference>
<organism evidence="3 4">
    <name type="scientific">Pseudomonas canadensis</name>
    <dbReference type="NCBI Taxonomy" id="915099"/>
    <lineage>
        <taxon>Bacteria</taxon>
        <taxon>Pseudomonadati</taxon>
        <taxon>Pseudomonadota</taxon>
        <taxon>Gammaproteobacteria</taxon>
        <taxon>Pseudomonadales</taxon>
        <taxon>Pseudomonadaceae</taxon>
        <taxon>Pseudomonas</taxon>
    </lineage>
</organism>
<dbReference type="Gene3D" id="2.160.20.10">
    <property type="entry name" value="Single-stranded right-handed beta-helix, Pectin lyase-like"/>
    <property type="match status" value="1"/>
</dbReference>